<gene>
    <name evidence="1" type="ORF">G6O67_006257</name>
</gene>
<organism evidence="1 2">
    <name type="scientific">Ophiocordyceps sinensis</name>
    <dbReference type="NCBI Taxonomy" id="72228"/>
    <lineage>
        <taxon>Eukaryota</taxon>
        <taxon>Fungi</taxon>
        <taxon>Dikarya</taxon>
        <taxon>Ascomycota</taxon>
        <taxon>Pezizomycotina</taxon>
        <taxon>Sordariomycetes</taxon>
        <taxon>Hypocreomycetidae</taxon>
        <taxon>Hypocreales</taxon>
        <taxon>Ophiocordycipitaceae</taxon>
        <taxon>Ophiocordyceps</taxon>
    </lineage>
</organism>
<dbReference type="OrthoDB" id="3518210at2759"/>
<comment type="caution">
    <text evidence="1">The sequence shown here is derived from an EMBL/GenBank/DDBJ whole genome shotgun (WGS) entry which is preliminary data.</text>
</comment>
<evidence type="ECO:0000313" key="1">
    <source>
        <dbReference type="EMBL" id="KAF4506141.1"/>
    </source>
</evidence>
<reference evidence="1 2" key="1">
    <citation type="journal article" date="2020" name="Genome Biol. Evol.">
        <title>A new high-quality draft genome assembly of the Chinese cordyceps Ophiocordyceps sinensis.</title>
        <authorList>
            <person name="Shu R."/>
            <person name="Zhang J."/>
            <person name="Meng Q."/>
            <person name="Zhang H."/>
            <person name="Zhou G."/>
            <person name="Li M."/>
            <person name="Wu P."/>
            <person name="Zhao Y."/>
            <person name="Chen C."/>
            <person name="Qin Q."/>
        </authorList>
    </citation>
    <scope>NUCLEOTIDE SEQUENCE [LARGE SCALE GENOMIC DNA]</scope>
    <source>
        <strain evidence="1 2">IOZ07</strain>
    </source>
</reference>
<accession>A0A8H4PMJ7</accession>
<sequence length="132" mass="14807">MPLPSHPLEFHGPAWHYEGQTPVVDDKYYDRATGEIRNVVDGEGGGYYMGPPSVDIIIQNLHEGSNEGFFRAARAFPIGPLLCHIMKIIGEKKLNLDSVTATTYTIRLTLAHALPRKEFNEIAVEMIWGQKE</sequence>
<dbReference type="AlphaFoldDB" id="A0A8H4PMJ7"/>
<proteinExistence type="predicted"/>
<name>A0A8H4PMJ7_9HYPO</name>
<protein>
    <submittedName>
        <fullName evidence="1">Uncharacterized protein</fullName>
    </submittedName>
</protein>
<dbReference type="EMBL" id="JAAVMX010000007">
    <property type="protein sequence ID" value="KAF4506141.1"/>
    <property type="molecule type" value="Genomic_DNA"/>
</dbReference>
<keyword evidence="2" id="KW-1185">Reference proteome</keyword>
<evidence type="ECO:0000313" key="2">
    <source>
        <dbReference type="Proteomes" id="UP000557566"/>
    </source>
</evidence>
<dbReference type="Proteomes" id="UP000557566">
    <property type="component" value="Unassembled WGS sequence"/>
</dbReference>